<evidence type="ECO:0000313" key="5">
    <source>
        <dbReference type="EMBL" id="NMF02953.1"/>
    </source>
</evidence>
<keyword evidence="2" id="KW-0547">Nucleotide-binding</keyword>
<dbReference type="InterPro" id="IPR027417">
    <property type="entry name" value="P-loop_NTPase"/>
</dbReference>
<dbReference type="PANTHER" id="PTHR43776">
    <property type="entry name" value="TRANSPORT ATP-BINDING PROTEIN"/>
    <property type="match status" value="1"/>
</dbReference>
<dbReference type="InterPro" id="IPR017871">
    <property type="entry name" value="ABC_transporter-like_CS"/>
</dbReference>
<dbReference type="GO" id="GO:0016887">
    <property type="term" value="F:ATP hydrolysis activity"/>
    <property type="evidence" value="ECO:0007669"/>
    <property type="project" value="InterPro"/>
</dbReference>
<reference evidence="5 6" key="1">
    <citation type="submission" date="2020-04" db="EMBL/GenBank/DDBJ databases">
        <authorList>
            <person name="Hitch T.C.A."/>
            <person name="Wylensek D."/>
            <person name="Clavel T."/>
        </authorList>
    </citation>
    <scope>NUCLEOTIDE SEQUENCE [LARGE SCALE GENOMIC DNA]</scope>
    <source>
        <strain evidence="5 6">WCA-130-P53-4B</strain>
    </source>
</reference>
<accession>A0A848D800</accession>
<keyword evidence="3 5" id="KW-0067">ATP-binding</keyword>
<keyword evidence="1" id="KW-0813">Transport</keyword>
<dbReference type="AlphaFoldDB" id="A0A848D800"/>
<dbReference type="Pfam" id="PF00005">
    <property type="entry name" value="ABC_tran"/>
    <property type="match status" value="1"/>
</dbReference>
<comment type="caution">
    <text evidence="5">The sequence shown here is derived from an EMBL/GenBank/DDBJ whole genome shotgun (WGS) entry which is preliminary data.</text>
</comment>
<gene>
    <name evidence="5" type="ORF">HF843_07220</name>
</gene>
<organism evidence="5 6">
    <name type="scientific">Bifidobacterium boum</name>
    <dbReference type="NCBI Taxonomy" id="78343"/>
    <lineage>
        <taxon>Bacteria</taxon>
        <taxon>Bacillati</taxon>
        <taxon>Actinomycetota</taxon>
        <taxon>Actinomycetes</taxon>
        <taxon>Bifidobacteriales</taxon>
        <taxon>Bifidobacteriaceae</taxon>
        <taxon>Bifidobacterium</taxon>
    </lineage>
</organism>
<name>A0A848D800_9BIFI</name>
<evidence type="ECO:0000259" key="4">
    <source>
        <dbReference type="PROSITE" id="PS50893"/>
    </source>
</evidence>
<evidence type="ECO:0000256" key="2">
    <source>
        <dbReference type="ARBA" id="ARBA00022741"/>
    </source>
</evidence>
<dbReference type="PROSITE" id="PS50893">
    <property type="entry name" value="ABC_TRANSPORTER_2"/>
    <property type="match status" value="1"/>
</dbReference>
<dbReference type="SUPFAM" id="SSF52540">
    <property type="entry name" value="P-loop containing nucleoside triphosphate hydrolases"/>
    <property type="match status" value="1"/>
</dbReference>
<dbReference type="EMBL" id="JABAGJ010000009">
    <property type="protein sequence ID" value="NMF02953.1"/>
    <property type="molecule type" value="Genomic_DNA"/>
</dbReference>
<dbReference type="InterPro" id="IPR050319">
    <property type="entry name" value="ABC_transp_ATP-bind"/>
</dbReference>
<protein>
    <submittedName>
        <fullName evidence="5">ABC transporter ATP-binding protein</fullName>
    </submittedName>
</protein>
<dbReference type="PROSITE" id="PS00211">
    <property type="entry name" value="ABC_TRANSPORTER_1"/>
    <property type="match status" value="1"/>
</dbReference>
<dbReference type="SMART" id="SM00382">
    <property type="entry name" value="AAA"/>
    <property type="match status" value="1"/>
</dbReference>
<proteinExistence type="predicted"/>
<dbReference type="RefSeq" id="WP_168973917.1">
    <property type="nucleotide sequence ID" value="NZ_JABAGJ010000009.1"/>
</dbReference>
<evidence type="ECO:0000313" key="6">
    <source>
        <dbReference type="Proteomes" id="UP000583419"/>
    </source>
</evidence>
<dbReference type="InterPro" id="IPR003439">
    <property type="entry name" value="ABC_transporter-like_ATP-bd"/>
</dbReference>
<dbReference type="GO" id="GO:0055085">
    <property type="term" value="P:transmembrane transport"/>
    <property type="evidence" value="ECO:0007669"/>
    <property type="project" value="UniProtKB-ARBA"/>
</dbReference>
<evidence type="ECO:0000256" key="1">
    <source>
        <dbReference type="ARBA" id="ARBA00022448"/>
    </source>
</evidence>
<dbReference type="CDD" id="cd03257">
    <property type="entry name" value="ABC_NikE_OppD_transporters"/>
    <property type="match status" value="1"/>
</dbReference>
<sequence>MLKPTILSVEDLVVKYGDRPTAIDCRRHKADTRFTAVNHVSFELPTGGAVGIVGESGSGKSTILRAIMGLAPVESGNIRFDGHIINMGRFTTQPMTIQMVFQDPGTALDPMMTVGQTISEVLRVHHFVARNKVEQRVRELLDMVALPKKIYESYPRDMSGGQKQRAAIARALAFNPKVFIGDELTSALDVVVQVQVLDLLKQLRKETGMSMLIVTHNLDLVRYLCDEAVVVHHGRIAESGNVTDVFEHPQDQYSRELIAAAPKIIR</sequence>
<dbReference type="GO" id="GO:0005524">
    <property type="term" value="F:ATP binding"/>
    <property type="evidence" value="ECO:0007669"/>
    <property type="project" value="UniProtKB-KW"/>
</dbReference>
<evidence type="ECO:0000256" key="3">
    <source>
        <dbReference type="ARBA" id="ARBA00022840"/>
    </source>
</evidence>
<dbReference type="Proteomes" id="UP000583419">
    <property type="component" value="Unassembled WGS sequence"/>
</dbReference>
<dbReference type="InterPro" id="IPR003593">
    <property type="entry name" value="AAA+_ATPase"/>
</dbReference>
<dbReference type="Gene3D" id="3.40.50.300">
    <property type="entry name" value="P-loop containing nucleotide triphosphate hydrolases"/>
    <property type="match status" value="1"/>
</dbReference>
<feature type="domain" description="ABC transporter" evidence="4">
    <location>
        <begin position="7"/>
        <end position="258"/>
    </location>
</feature>